<dbReference type="AlphaFoldDB" id="A0A239JFR3"/>
<dbReference type="SUPFAM" id="SSF47413">
    <property type="entry name" value="lambda repressor-like DNA-binding domains"/>
    <property type="match status" value="1"/>
</dbReference>
<dbReference type="Gene3D" id="1.25.40.10">
    <property type="entry name" value="Tetratricopeptide repeat domain"/>
    <property type="match status" value="1"/>
</dbReference>
<proteinExistence type="predicted"/>
<dbReference type="EMBL" id="FZNR01000035">
    <property type="protein sequence ID" value="SNT04657.1"/>
    <property type="molecule type" value="Genomic_DNA"/>
</dbReference>
<dbReference type="RefSeq" id="WP_179277529.1">
    <property type="nucleotide sequence ID" value="NZ_BOMU01000125.1"/>
</dbReference>
<dbReference type="PANTHER" id="PTHR47691:SF3">
    <property type="entry name" value="HTH-TYPE TRANSCRIPTIONAL REGULATOR RV0890C-RELATED"/>
    <property type="match status" value="1"/>
</dbReference>
<dbReference type="Pfam" id="PF13560">
    <property type="entry name" value="HTH_31"/>
    <property type="match status" value="1"/>
</dbReference>
<dbReference type="SUPFAM" id="SSF52540">
    <property type="entry name" value="P-loop containing nucleoside triphosphate hydrolases"/>
    <property type="match status" value="1"/>
</dbReference>
<dbReference type="Pfam" id="PF13424">
    <property type="entry name" value="TPR_12"/>
    <property type="match status" value="1"/>
</dbReference>
<dbReference type="PANTHER" id="PTHR47691">
    <property type="entry name" value="REGULATOR-RELATED"/>
    <property type="match status" value="1"/>
</dbReference>
<dbReference type="InterPro" id="IPR011990">
    <property type="entry name" value="TPR-like_helical_dom_sf"/>
</dbReference>
<accession>A0A239JFR3</accession>
<dbReference type="InterPro" id="IPR027417">
    <property type="entry name" value="P-loop_NTPase"/>
</dbReference>
<dbReference type="GO" id="GO:0003677">
    <property type="term" value="F:DNA binding"/>
    <property type="evidence" value="ECO:0007669"/>
    <property type="project" value="InterPro"/>
</dbReference>
<reference evidence="2 3" key="1">
    <citation type="submission" date="2017-06" db="EMBL/GenBank/DDBJ databases">
        <authorList>
            <person name="Kim H.J."/>
            <person name="Triplett B.A."/>
        </authorList>
    </citation>
    <scope>NUCLEOTIDE SEQUENCE [LARGE SCALE GENOMIC DNA]</scope>
    <source>
        <strain evidence="2 3">DSM 43151</strain>
    </source>
</reference>
<dbReference type="Gene3D" id="3.40.50.300">
    <property type="entry name" value="P-loop containing nucleotide triphosphate hydrolases"/>
    <property type="match status" value="1"/>
</dbReference>
<dbReference type="SMART" id="SM00028">
    <property type="entry name" value="TPR"/>
    <property type="match status" value="5"/>
</dbReference>
<dbReference type="GO" id="GO:0043531">
    <property type="term" value="F:ADP binding"/>
    <property type="evidence" value="ECO:0007669"/>
    <property type="project" value="InterPro"/>
</dbReference>
<dbReference type="InterPro" id="IPR019734">
    <property type="entry name" value="TPR_rpt"/>
</dbReference>
<evidence type="ECO:0000259" key="1">
    <source>
        <dbReference type="PROSITE" id="PS50943"/>
    </source>
</evidence>
<organism evidence="2 3">
    <name type="scientific">Actinoplanes regularis</name>
    <dbReference type="NCBI Taxonomy" id="52697"/>
    <lineage>
        <taxon>Bacteria</taxon>
        <taxon>Bacillati</taxon>
        <taxon>Actinomycetota</taxon>
        <taxon>Actinomycetes</taxon>
        <taxon>Micromonosporales</taxon>
        <taxon>Micromonosporaceae</taxon>
        <taxon>Actinoplanes</taxon>
    </lineage>
</organism>
<evidence type="ECO:0000313" key="2">
    <source>
        <dbReference type="EMBL" id="SNT04657.1"/>
    </source>
</evidence>
<dbReference type="Gene3D" id="1.10.260.40">
    <property type="entry name" value="lambda repressor-like DNA-binding domains"/>
    <property type="match status" value="1"/>
</dbReference>
<gene>
    <name evidence="2" type="ORF">SAMN06264365_13515</name>
</gene>
<dbReference type="CDD" id="cd00093">
    <property type="entry name" value="HTH_XRE"/>
    <property type="match status" value="1"/>
</dbReference>
<dbReference type="InterPro" id="IPR010982">
    <property type="entry name" value="Lambda_DNA-bd_dom_sf"/>
</dbReference>
<sequence>MIGKLTRTYRGRLAISQEELAERAGVSSRAVRAIETGRRTPRPATVRLLADALRLSGQERDDYCASIMEPAETPTDPDEPTAPVLDDPAQARVPRGLPLPVSTFAGRGAYLDQLTALLNDGRPGAVVVSGTAGVGKTTFAVHWAHQNADRFPDGQLFVDLRGFGPAGAAVSPGAAILGLLQALGVPAGKIPADLAGQVALYRTVLAGRRILVLADNARDAEQVRPLIPGTSDCLVLVTSRRQLTSLVAVEGAIAVPLDLPTRDEARTLLTARLGARRVVAEPAAVDAMIDCCARLPLALAVVAARAMLRPHFSLASIVEQLGGADNRLDRLQGGDAVSDVRTVFSWSYRQLHLAQRLFRLLGLHPGPDIDETAAASLASSTVEQARAALTELVDSSLITEVAPGRYAVHDLMRDYAGELGDRTETPSERNSAVRRMLDHYLQASHAAAQAMEVHRRPPMVPAFSGPAPVVPPAKHDPTDWFTAEIATLLAVTRLAAEGGFHTHVWQLAANMHTFLHRRGNWHEAIAAHRRGLRAAERLGDVVALAYMHHFLGRAMVDVDHVQARHHLEQAYKGFSDLADTAAAARTQQIIGITFERQDDPERAMQHLHLALQMAASVDDAFLQGRLLNGLGWLYALLGDYVEARAHCQRALALMTRIGDDDGAADAWDSIGFALHHLDDHAGAVHCYQQAMVLYRALGHRYYLAQTLIHLGETQRAAGQADLARQAWQDALEICTDLRHPDGERVRNMLAELTVPTGDRPRQRRVSTR</sequence>
<dbReference type="SMART" id="SM00530">
    <property type="entry name" value="HTH_XRE"/>
    <property type="match status" value="1"/>
</dbReference>
<dbReference type="PRINTS" id="PR00364">
    <property type="entry name" value="DISEASERSIST"/>
</dbReference>
<name>A0A239JFR3_9ACTN</name>
<dbReference type="PROSITE" id="PS50943">
    <property type="entry name" value="HTH_CROC1"/>
    <property type="match status" value="1"/>
</dbReference>
<dbReference type="Proteomes" id="UP000198415">
    <property type="component" value="Unassembled WGS sequence"/>
</dbReference>
<protein>
    <submittedName>
        <fullName evidence="2">NB-ARC domain-containing protein</fullName>
    </submittedName>
</protein>
<dbReference type="InterPro" id="IPR001387">
    <property type="entry name" value="Cro/C1-type_HTH"/>
</dbReference>
<dbReference type="SUPFAM" id="SSF48452">
    <property type="entry name" value="TPR-like"/>
    <property type="match status" value="2"/>
</dbReference>
<keyword evidence="3" id="KW-1185">Reference proteome</keyword>
<evidence type="ECO:0000313" key="3">
    <source>
        <dbReference type="Proteomes" id="UP000198415"/>
    </source>
</evidence>
<feature type="domain" description="HTH cro/C1-type" evidence="1">
    <location>
        <begin position="7"/>
        <end position="60"/>
    </location>
</feature>